<evidence type="ECO:0000256" key="1">
    <source>
        <dbReference type="ARBA" id="ARBA00022723"/>
    </source>
</evidence>
<evidence type="ECO:0000256" key="2">
    <source>
        <dbReference type="ARBA" id="ARBA00022801"/>
    </source>
</evidence>
<dbReference type="Pfam" id="PF07969">
    <property type="entry name" value="Amidohydro_3"/>
    <property type="match status" value="1"/>
</dbReference>
<dbReference type="Gene3D" id="3.20.20.140">
    <property type="entry name" value="Metal-dependent hydrolases"/>
    <property type="match status" value="1"/>
</dbReference>
<reference evidence="4" key="1">
    <citation type="submission" date="2020-09" db="EMBL/GenBank/DDBJ databases">
        <title>Bosea spartocytisi sp. nov. a root nodule endophyte of Spartocytisus supranubius in the high mountain ecosystem fo the Teide National Park (Canary Islands, Spain).</title>
        <authorList>
            <person name="Pulido-Suarez L."/>
            <person name="Peix A."/>
            <person name="Igual J.M."/>
            <person name="Socas-Perez N."/>
            <person name="Velazquez E."/>
            <person name="Flores-Felix J.D."/>
            <person name="Leon-Barrios M."/>
        </authorList>
    </citation>
    <scope>NUCLEOTIDE SEQUENCE</scope>
    <source>
        <strain evidence="4">SSUT16</strain>
    </source>
</reference>
<dbReference type="GO" id="GO:0016814">
    <property type="term" value="F:hydrolase activity, acting on carbon-nitrogen (but not peptide) bonds, in cyclic amidines"/>
    <property type="evidence" value="ECO:0007669"/>
    <property type="project" value="UniProtKB-ARBA"/>
</dbReference>
<keyword evidence="1" id="KW-0479">Metal-binding</keyword>
<name>A0A927E9W7_9HYPH</name>
<dbReference type="Gene3D" id="2.30.40.10">
    <property type="entry name" value="Urease, subunit C, domain 1"/>
    <property type="match status" value="1"/>
</dbReference>
<protein>
    <submittedName>
        <fullName evidence="4">Amidohydrolase family protein</fullName>
    </submittedName>
</protein>
<dbReference type="PANTHER" id="PTHR32027">
    <property type="entry name" value="CYTOSINE DEAMINASE"/>
    <property type="match status" value="1"/>
</dbReference>
<keyword evidence="5" id="KW-1185">Reference proteome</keyword>
<dbReference type="InterPro" id="IPR052349">
    <property type="entry name" value="Metallo-hydrolase_Enzymes"/>
</dbReference>
<dbReference type="FunFam" id="3.20.20.140:FF:000019">
    <property type="entry name" value="Cytosine deaminase"/>
    <property type="match status" value="1"/>
</dbReference>
<sequence length="417" mass="44816">MPTDSALDLVFRQAVIPGQSQPQDIGVRAGRIAAIAPRITCDAPEVVVGGRVVVPGFVESHIHLDKACLLGRCEHSRGGLAEAIAAVAAMKRDFTEADVYERGARVIEKAIAKGTTRMRTHVEVDPRVGLRSFSAIKALKVDYAWALDLSICVFPQEGLTNDPGTEALLVAALRDGADLLGGCPYTDADPTAQMARLFALAREFDVDLDFHLDFDLDPSWMHLDEICRQTERHGWGGRVAIGHVTKLSMVEPATLAAIGSRLARSGVGLTVLPATDLYLTGREVTHGRPRGVTPVHLLIEQGVVCTVATNNVLNPFTPFGDASLLRMANLYANVAQCGPDRFQTCLDLVTSLPARLLRLGDYGIAPGNPADLIILDATTAVEALAEIAEPVAGYKRGRLSFERPPARLNGPETRRAL</sequence>
<evidence type="ECO:0000313" key="5">
    <source>
        <dbReference type="Proteomes" id="UP000619295"/>
    </source>
</evidence>
<dbReference type="CDD" id="cd01293">
    <property type="entry name" value="Bact_CD"/>
    <property type="match status" value="1"/>
</dbReference>
<dbReference type="RefSeq" id="WP_191124618.1">
    <property type="nucleotide sequence ID" value="NZ_JACXWY010000008.1"/>
</dbReference>
<proteinExistence type="predicted"/>
<keyword evidence="2" id="KW-0378">Hydrolase</keyword>
<comment type="caution">
    <text evidence="4">The sequence shown here is derived from an EMBL/GenBank/DDBJ whole genome shotgun (WGS) entry which is preliminary data.</text>
</comment>
<dbReference type="GO" id="GO:0019239">
    <property type="term" value="F:deaminase activity"/>
    <property type="evidence" value="ECO:0007669"/>
    <property type="project" value="UniProtKB-ARBA"/>
</dbReference>
<evidence type="ECO:0000313" key="4">
    <source>
        <dbReference type="EMBL" id="MBD3846969.1"/>
    </source>
</evidence>
<organism evidence="4 5">
    <name type="scientific">Bosea spartocytisi</name>
    <dbReference type="NCBI Taxonomy" id="2773451"/>
    <lineage>
        <taxon>Bacteria</taxon>
        <taxon>Pseudomonadati</taxon>
        <taxon>Pseudomonadota</taxon>
        <taxon>Alphaproteobacteria</taxon>
        <taxon>Hyphomicrobiales</taxon>
        <taxon>Boseaceae</taxon>
        <taxon>Bosea</taxon>
    </lineage>
</organism>
<dbReference type="EMBL" id="JACXWY010000008">
    <property type="protein sequence ID" value="MBD3846969.1"/>
    <property type="molecule type" value="Genomic_DNA"/>
</dbReference>
<dbReference type="SUPFAM" id="SSF51338">
    <property type="entry name" value="Composite domain of metallo-dependent hydrolases"/>
    <property type="match status" value="1"/>
</dbReference>
<feature type="domain" description="Amidohydrolase 3" evidence="3">
    <location>
        <begin position="158"/>
        <end position="398"/>
    </location>
</feature>
<gene>
    <name evidence="4" type="ORF">IED13_14765</name>
</gene>
<dbReference type="PANTHER" id="PTHR32027:SF9">
    <property type="entry name" value="BLL3847 PROTEIN"/>
    <property type="match status" value="1"/>
</dbReference>
<accession>A0A927E9W7</accession>
<dbReference type="AlphaFoldDB" id="A0A927E9W7"/>
<dbReference type="GO" id="GO:0046872">
    <property type="term" value="F:metal ion binding"/>
    <property type="evidence" value="ECO:0007669"/>
    <property type="project" value="UniProtKB-KW"/>
</dbReference>
<dbReference type="InterPro" id="IPR011059">
    <property type="entry name" value="Metal-dep_hydrolase_composite"/>
</dbReference>
<dbReference type="InterPro" id="IPR032466">
    <property type="entry name" value="Metal_Hydrolase"/>
</dbReference>
<evidence type="ECO:0000259" key="3">
    <source>
        <dbReference type="Pfam" id="PF07969"/>
    </source>
</evidence>
<dbReference type="SUPFAM" id="SSF51556">
    <property type="entry name" value="Metallo-dependent hydrolases"/>
    <property type="match status" value="1"/>
</dbReference>
<dbReference type="Proteomes" id="UP000619295">
    <property type="component" value="Unassembled WGS sequence"/>
</dbReference>
<dbReference type="InterPro" id="IPR013108">
    <property type="entry name" value="Amidohydro_3"/>
</dbReference>